<gene>
    <name evidence="1" type="ORF">G6M90_00g082750</name>
</gene>
<evidence type="ECO:0000313" key="1">
    <source>
        <dbReference type="EMBL" id="QLI72574.1"/>
    </source>
</evidence>
<dbReference type="RefSeq" id="XP_065987499.1">
    <property type="nucleotide sequence ID" value="XM_066131210.1"/>
</dbReference>
<dbReference type="Proteomes" id="UP000510686">
    <property type="component" value="Chromosome 5"/>
</dbReference>
<dbReference type="GeneID" id="90968067"/>
<accession>A0A7D5V203</accession>
<dbReference type="EMBL" id="CP058936">
    <property type="protein sequence ID" value="QLI72574.1"/>
    <property type="molecule type" value="Genomic_DNA"/>
</dbReference>
<evidence type="ECO:0000313" key="2">
    <source>
        <dbReference type="Proteomes" id="UP000510686"/>
    </source>
</evidence>
<name>A0A7D5V203_9HYPO</name>
<keyword evidence="2" id="KW-1185">Reference proteome</keyword>
<proteinExistence type="predicted"/>
<reference evidence="1 2" key="1">
    <citation type="submission" date="2020-07" db="EMBL/GenBank/DDBJ databases">
        <title>Telomere length de novo assembly of all 7 chromosomes of the fungus, Metarhizium brunneum, using a novel assembly pipeline.</title>
        <authorList>
            <person name="Saud z."/>
            <person name="Kortsinoglou A."/>
            <person name="Kouvelis V.N."/>
            <person name="Butt T.M."/>
        </authorList>
    </citation>
    <scope>NUCLEOTIDE SEQUENCE [LARGE SCALE GENOMIC DNA]</scope>
    <source>
        <strain evidence="1 2">4556</strain>
    </source>
</reference>
<protein>
    <submittedName>
        <fullName evidence="1">Uncharacterized protein</fullName>
    </submittedName>
</protein>
<dbReference type="AlphaFoldDB" id="A0A7D5V203"/>
<organism evidence="1 2">
    <name type="scientific">Metarhizium brunneum</name>
    <dbReference type="NCBI Taxonomy" id="500148"/>
    <lineage>
        <taxon>Eukaryota</taxon>
        <taxon>Fungi</taxon>
        <taxon>Dikarya</taxon>
        <taxon>Ascomycota</taxon>
        <taxon>Pezizomycotina</taxon>
        <taxon>Sordariomycetes</taxon>
        <taxon>Hypocreomycetidae</taxon>
        <taxon>Hypocreales</taxon>
        <taxon>Clavicipitaceae</taxon>
        <taxon>Metarhizium</taxon>
    </lineage>
</organism>
<dbReference type="KEGG" id="mbrn:90968067"/>
<sequence length="45" mass="4845">MRGDLCRILYENTNATAISQFGLSVDEFHDTGDAAVQVKLSDGVS</sequence>